<evidence type="ECO:0000313" key="7">
    <source>
        <dbReference type="EMBL" id="MCU7551538.1"/>
    </source>
</evidence>
<dbReference type="InterPro" id="IPR052062">
    <property type="entry name" value="Murein_DD/LD_carboxypeptidase"/>
</dbReference>
<proteinExistence type="inferred from homology"/>
<keyword evidence="5" id="KW-0788">Thiol protease</keyword>
<accession>A0A9X2Y1H8</accession>
<feature type="domain" description="NlpC/P60" evidence="6">
    <location>
        <begin position="96"/>
        <end position="217"/>
    </location>
</feature>
<evidence type="ECO:0000313" key="8">
    <source>
        <dbReference type="Proteomes" id="UP001155483"/>
    </source>
</evidence>
<keyword evidence="3" id="KW-0732">Signal</keyword>
<dbReference type="Proteomes" id="UP001155483">
    <property type="component" value="Unassembled WGS sequence"/>
</dbReference>
<sequence length="228" mass="25557">MVKTLIVSFGLLGITGFNPVCAQKSKQSTHHSSKSEVKFLDDIFLDIPPSPTEKLAKVSEPVIETIKSELISSSIIESLSKLQFKYAILLDAEVEQVQNIALFQNIDNWLGTRYRFGGTTKAGIDCSAFVQAIFSAHYKIGMPRTTKEQYDATMPITRDELKEGDLIFFNTRGGVSHVGMYLQNNKFVHASTSDGVTITSLEDSYWSKRIVRYGRYIKQESNILAMLN</sequence>
<dbReference type="PANTHER" id="PTHR47360:SF1">
    <property type="entry name" value="ENDOPEPTIDASE NLPC-RELATED"/>
    <property type="match status" value="1"/>
</dbReference>
<evidence type="ECO:0000256" key="1">
    <source>
        <dbReference type="ARBA" id="ARBA00007074"/>
    </source>
</evidence>
<reference evidence="7" key="1">
    <citation type="submission" date="2022-09" db="EMBL/GenBank/DDBJ databases">
        <authorList>
            <person name="Yuan C."/>
            <person name="Ke Z."/>
        </authorList>
    </citation>
    <scope>NUCLEOTIDE SEQUENCE</scope>
    <source>
        <strain evidence="7">LB-8</strain>
    </source>
</reference>
<dbReference type="RefSeq" id="WP_279298977.1">
    <property type="nucleotide sequence ID" value="NZ_JAOTIF010000021.1"/>
</dbReference>
<evidence type="ECO:0000256" key="3">
    <source>
        <dbReference type="ARBA" id="ARBA00022729"/>
    </source>
</evidence>
<dbReference type="Gene3D" id="3.90.1720.10">
    <property type="entry name" value="endopeptidase domain like (from Nostoc punctiforme)"/>
    <property type="match status" value="1"/>
</dbReference>
<comment type="similarity">
    <text evidence="1">Belongs to the peptidase C40 family.</text>
</comment>
<dbReference type="SUPFAM" id="SSF54001">
    <property type="entry name" value="Cysteine proteinases"/>
    <property type="match status" value="1"/>
</dbReference>
<reference evidence="7" key="2">
    <citation type="submission" date="2023-04" db="EMBL/GenBank/DDBJ databases">
        <title>Paracnuella aquatica gen. nov., sp. nov., a member of the family Chitinophagaceae isolated from a hot spring.</title>
        <authorList>
            <person name="Wang C."/>
        </authorList>
    </citation>
    <scope>NUCLEOTIDE SEQUENCE</scope>
    <source>
        <strain evidence="7">LB-8</strain>
    </source>
</reference>
<dbReference type="InterPro" id="IPR000064">
    <property type="entry name" value="NLP_P60_dom"/>
</dbReference>
<dbReference type="GO" id="GO:0008234">
    <property type="term" value="F:cysteine-type peptidase activity"/>
    <property type="evidence" value="ECO:0007669"/>
    <property type="project" value="UniProtKB-KW"/>
</dbReference>
<evidence type="ECO:0000256" key="2">
    <source>
        <dbReference type="ARBA" id="ARBA00022670"/>
    </source>
</evidence>
<comment type="caution">
    <text evidence="7">The sequence shown here is derived from an EMBL/GenBank/DDBJ whole genome shotgun (WGS) entry which is preliminary data.</text>
</comment>
<dbReference type="PANTHER" id="PTHR47360">
    <property type="entry name" value="MUREIN DD-ENDOPEPTIDASE MEPS/MUREIN LD-CARBOXYPEPTIDASE"/>
    <property type="match status" value="1"/>
</dbReference>
<name>A0A9X2Y1H8_9BACT</name>
<dbReference type="EMBL" id="JAOTIF010000021">
    <property type="protein sequence ID" value="MCU7551538.1"/>
    <property type="molecule type" value="Genomic_DNA"/>
</dbReference>
<organism evidence="7 8">
    <name type="scientific">Paraflavisolibacter caeni</name>
    <dbReference type="NCBI Taxonomy" id="2982496"/>
    <lineage>
        <taxon>Bacteria</taxon>
        <taxon>Pseudomonadati</taxon>
        <taxon>Bacteroidota</taxon>
        <taxon>Chitinophagia</taxon>
        <taxon>Chitinophagales</taxon>
        <taxon>Chitinophagaceae</taxon>
        <taxon>Paraflavisolibacter</taxon>
    </lineage>
</organism>
<keyword evidence="8" id="KW-1185">Reference proteome</keyword>
<gene>
    <name evidence="7" type="ORF">OCK74_20625</name>
</gene>
<keyword evidence="4" id="KW-0378">Hydrolase</keyword>
<evidence type="ECO:0000256" key="4">
    <source>
        <dbReference type="ARBA" id="ARBA00022801"/>
    </source>
</evidence>
<protein>
    <submittedName>
        <fullName evidence="7">NlpC/P60 family protein</fullName>
    </submittedName>
</protein>
<dbReference type="InterPro" id="IPR038765">
    <property type="entry name" value="Papain-like_cys_pep_sf"/>
</dbReference>
<keyword evidence="2" id="KW-0645">Protease</keyword>
<evidence type="ECO:0000256" key="5">
    <source>
        <dbReference type="ARBA" id="ARBA00022807"/>
    </source>
</evidence>
<dbReference type="GO" id="GO:0006508">
    <property type="term" value="P:proteolysis"/>
    <property type="evidence" value="ECO:0007669"/>
    <property type="project" value="UniProtKB-KW"/>
</dbReference>
<dbReference type="Pfam" id="PF00877">
    <property type="entry name" value="NLPC_P60"/>
    <property type="match status" value="1"/>
</dbReference>
<dbReference type="AlphaFoldDB" id="A0A9X2Y1H8"/>
<evidence type="ECO:0000259" key="6">
    <source>
        <dbReference type="PROSITE" id="PS51935"/>
    </source>
</evidence>
<dbReference type="PROSITE" id="PS51935">
    <property type="entry name" value="NLPC_P60"/>
    <property type="match status" value="1"/>
</dbReference>